<gene>
    <name evidence="1" type="ORF">PARMNEM_LOCUS17748</name>
</gene>
<dbReference type="AlphaFoldDB" id="A0AAV1LTK3"/>
<comment type="caution">
    <text evidence="1">The sequence shown here is derived from an EMBL/GenBank/DDBJ whole genome shotgun (WGS) entry which is preliminary data.</text>
</comment>
<evidence type="ECO:0008006" key="3">
    <source>
        <dbReference type="Google" id="ProtNLM"/>
    </source>
</evidence>
<evidence type="ECO:0000313" key="2">
    <source>
        <dbReference type="Proteomes" id="UP001314205"/>
    </source>
</evidence>
<accession>A0AAV1LTK3</accession>
<keyword evidence="2" id="KW-1185">Reference proteome</keyword>
<dbReference type="InterPro" id="IPR036691">
    <property type="entry name" value="Endo/exonu/phosph_ase_sf"/>
</dbReference>
<proteinExistence type="predicted"/>
<protein>
    <recommendedName>
        <fullName evidence="3">Endonuclease/exonuclease/phosphatase domain-containing protein</fullName>
    </recommendedName>
</protein>
<dbReference type="EMBL" id="CAVLGL010000104">
    <property type="protein sequence ID" value="CAK1598798.1"/>
    <property type="molecule type" value="Genomic_DNA"/>
</dbReference>
<dbReference type="Gene3D" id="3.60.10.10">
    <property type="entry name" value="Endonuclease/exonuclease/phosphatase"/>
    <property type="match status" value="1"/>
</dbReference>
<organism evidence="1 2">
    <name type="scientific">Parnassius mnemosyne</name>
    <name type="common">clouded apollo</name>
    <dbReference type="NCBI Taxonomy" id="213953"/>
    <lineage>
        <taxon>Eukaryota</taxon>
        <taxon>Metazoa</taxon>
        <taxon>Ecdysozoa</taxon>
        <taxon>Arthropoda</taxon>
        <taxon>Hexapoda</taxon>
        <taxon>Insecta</taxon>
        <taxon>Pterygota</taxon>
        <taxon>Neoptera</taxon>
        <taxon>Endopterygota</taxon>
        <taxon>Lepidoptera</taxon>
        <taxon>Glossata</taxon>
        <taxon>Ditrysia</taxon>
        <taxon>Papilionoidea</taxon>
        <taxon>Papilionidae</taxon>
        <taxon>Parnassiinae</taxon>
        <taxon>Parnassini</taxon>
        <taxon>Parnassius</taxon>
        <taxon>Driopa</taxon>
    </lineage>
</organism>
<reference evidence="1 2" key="1">
    <citation type="submission" date="2023-11" db="EMBL/GenBank/DDBJ databases">
        <authorList>
            <person name="Hedman E."/>
            <person name="Englund M."/>
            <person name="Stromberg M."/>
            <person name="Nyberg Akerstrom W."/>
            <person name="Nylinder S."/>
            <person name="Jareborg N."/>
            <person name="Kallberg Y."/>
            <person name="Kronander E."/>
        </authorList>
    </citation>
    <scope>NUCLEOTIDE SEQUENCE [LARGE SCALE GENOMIC DNA]</scope>
</reference>
<sequence length="236" mass="25930">MANLKGKSRVLQANFHHAAAASAVVEVCFAEENIDLALIQEPWVANGQVLGLTAAAVLEYCNDDLVTAFINLKGCTGARVIICSGYLPGENPGPAIELERVAKFARKHNAELVVGCDANAHHTAWGSTNINERVHQMSRRITDWHASSENSISDHRHIKFVIRVSTTYETVAFRDPKATSWDIYSDSLRSNLETFPKSIKTIEGLELAVETVTVGIREAFEDSCPVKNKTSTRKVP</sequence>
<name>A0AAV1LTK3_9NEOP</name>
<dbReference type="Proteomes" id="UP001314205">
    <property type="component" value="Unassembled WGS sequence"/>
</dbReference>
<dbReference type="SUPFAM" id="SSF56219">
    <property type="entry name" value="DNase I-like"/>
    <property type="match status" value="1"/>
</dbReference>
<evidence type="ECO:0000313" key="1">
    <source>
        <dbReference type="EMBL" id="CAK1598798.1"/>
    </source>
</evidence>